<evidence type="ECO:0000313" key="2">
    <source>
        <dbReference type="Proteomes" id="UP000054359"/>
    </source>
</evidence>
<dbReference type="AlphaFoldDB" id="A0A087UH05"/>
<dbReference type="Proteomes" id="UP000054359">
    <property type="component" value="Unassembled WGS sequence"/>
</dbReference>
<dbReference type="OrthoDB" id="10520209at2759"/>
<feature type="non-terminal residue" evidence="1">
    <location>
        <position position="337"/>
    </location>
</feature>
<accession>A0A087UH05</accession>
<sequence>MLSHSCDDDLEVNDSFTDLILMSSTNNQAISTAVNSFDLNKCLAIEDFECLSCITNDEVIKKLKEQIQLQQDTISHLMYQCDIKNKQISILKEKEQIKDQIILSLQDEIALRKDKNKEICKLSVDNLNKTVTGELKENFCHTDKLSINDGAILQLTVKKESLCSILNQRYRCENNYLIHKMKCCVENNYSETKSDAVELKLDKMYTVNNDKQNIIIPKRNYSSGCDPLIRTPETNDIILKDIQNEICSPSKRCIAKKFASDAISSQEENLSLQTDDFDFPEINKHFRKLITVNNDDDSNDVISLRNEMSHLRTIFFRLIEKNTQNVVFMNKENSGLG</sequence>
<proteinExistence type="predicted"/>
<organism evidence="1 2">
    <name type="scientific">Stegodyphus mimosarum</name>
    <name type="common">African social velvet spider</name>
    <dbReference type="NCBI Taxonomy" id="407821"/>
    <lineage>
        <taxon>Eukaryota</taxon>
        <taxon>Metazoa</taxon>
        <taxon>Ecdysozoa</taxon>
        <taxon>Arthropoda</taxon>
        <taxon>Chelicerata</taxon>
        <taxon>Arachnida</taxon>
        <taxon>Araneae</taxon>
        <taxon>Araneomorphae</taxon>
        <taxon>Entelegynae</taxon>
        <taxon>Eresoidea</taxon>
        <taxon>Eresidae</taxon>
        <taxon>Stegodyphus</taxon>
    </lineage>
</organism>
<evidence type="ECO:0000313" key="1">
    <source>
        <dbReference type="EMBL" id="KFM76644.1"/>
    </source>
</evidence>
<name>A0A087UH05_STEMI</name>
<dbReference type="EMBL" id="KK119750">
    <property type="protein sequence ID" value="KFM76644.1"/>
    <property type="molecule type" value="Genomic_DNA"/>
</dbReference>
<keyword evidence="2" id="KW-1185">Reference proteome</keyword>
<protein>
    <submittedName>
        <fullName evidence="1">Uncharacterized protein</fullName>
    </submittedName>
</protein>
<reference evidence="1 2" key="1">
    <citation type="submission" date="2013-11" db="EMBL/GenBank/DDBJ databases">
        <title>Genome sequencing of Stegodyphus mimosarum.</title>
        <authorList>
            <person name="Bechsgaard J."/>
        </authorList>
    </citation>
    <scope>NUCLEOTIDE SEQUENCE [LARGE SCALE GENOMIC DNA]</scope>
</reference>
<gene>
    <name evidence="1" type="ORF">X975_03738</name>
</gene>